<feature type="transmembrane region" description="Helical" evidence="6">
    <location>
        <begin position="499"/>
        <end position="518"/>
    </location>
</feature>
<feature type="transmembrane region" description="Helical" evidence="6">
    <location>
        <begin position="292"/>
        <end position="317"/>
    </location>
</feature>
<feature type="transmembrane region" description="Helical" evidence="6">
    <location>
        <begin position="181"/>
        <end position="200"/>
    </location>
</feature>
<keyword evidence="8" id="KW-1185">Reference proteome</keyword>
<keyword evidence="4 6" id="KW-1133">Transmembrane helix</keyword>
<evidence type="ECO:0000313" key="7">
    <source>
        <dbReference type="EMBL" id="KAK9780569.1"/>
    </source>
</evidence>
<evidence type="ECO:0000256" key="6">
    <source>
        <dbReference type="SAM" id="Phobius"/>
    </source>
</evidence>
<dbReference type="Proteomes" id="UP001465668">
    <property type="component" value="Unassembled WGS sequence"/>
</dbReference>
<feature type="transmembrane region" description="Helical" evidence="6">
    <location>
        <begin position="380"/>
        <end position="400"/>
    </location>
</feature>
<evidence type="ECO:0000256" key="3">
    <source>
        <dbReference type="ARBA" id="ARBA00022692"/>
    </source>
</evidence>
<protein>
    <submittedName>
        <fullName evidence="7">Allantoin permease</fullName>
    </submittedName>
</protein>
<evidence type="ECO:0000256" key="2">
    <source>
        <dbReference type="ARBA" id="ARBA00008974"/>
    </source>
</evidence>
<evidence type="ECO:0000256" key="4">
    <source>
        <dbReference type="ARBA" id="ARBA00022989"/>
    </source>
</evidence>
<feature type="transmembrane region" description="Helical" evidence="6">
    <location>
        <begin position="406"/>
        <end position="425"/>
    </location>
</feature>
<gene>
    <name evidence="7" type="ORF">SCAR479_02684</name>
</gene>
<comment type="similarity">
    <text evidence="2">Belongs to the purine-cytosine permease (2.A.39) family.</text>
</comment>
<dbReference type="InterPro" id="IPR001248">
    <property type="entry name" value="Pur-cyt_permease"/>
</dbReference>
<reference evidence="7 8" key="1">
    <citation type="submission" date="2024-02" db="EMBL/GenBank/DDBJ databases">
        <title>First draft genome assembly of two strains of Seiridium cardinale.</title>
        <authorList>
            <person name="Emiliani G."/>
            <person name="Scali E."/>
        </authorList>
    </citation>
    <scope>NUCLEOTIDE SEQUENCE [LARGE SCALE GENOMIC DNA]</scope>
    <source>
        <strain evidence="7 8">BM-138-000479</strain>
    </source>
</reference>
<keyword evidence="3 6" id="KW-0812">Transmembrane</keyword>
<dbReference type="Pfam" id="PF02133">
    <property type="entry name" value="Transp_cyt_pur"/>
    <property type="match status" value="1"/>
</dbReference>
<feature type="transmembrane region" description="Helical" evidence="6">
    <location>
        <begin position="469"/>
        <end position="487"/>
    </location>
</feature>
<dbReference type="PANTHER" id="PTHR30618:SF0">
    <property type="entry name" value="PURINE-URACIL PERMEASE NCS1"/>
    <property type="match status" value="1"/>
</dbReference>
<feature type="transmembrane region" description="Helical" evidence="6">
    <location>
        <begin position="56"/>
        <end position="76"/>
    </location>
</feature>
<dbReference type="Gene3D" id="1.10.4160.10">
    <property type="entry name" value="Hydantoin permease"/>
    <property type="match status" value="1"/>
</dbReference>
<sequence>MATKTVEKVKTAFASPKAFKEAIKVADAPAEGSAYFNKDLLPTPPEKRSWNALHFFSYYLTQTFSSGSFNLGATLISIGLQWWHGIIAAVIGSLILSVVVILNSRGATRYHVGFPVYARASSGVGGSKLFVAVRASVAVIYFATQSYYGGMITAVCLRAIFGSSWQNIPNTLPVSAGITSKNLLAFFIFWIVQFPVMFLHPTMLRHLFVVKAVYTTATVFALMGWAIQKNGGAIGNFSFTTTNTALSGAALVWPMIQAINSVMGALCPILINQPDVARYATSPQQATWSQATGILVSKVVVMFVSCATTSASTGFLGKSYWNLWDLYDAILTEFWSPAARAGIFFVAFGMVLATIATNAGSNSLPVGADTSGLWPRYINIIRGQVICALLSPLCVPWKIISSATSFLTFLGSYTVFLMPICGVILNSSQPKRLLTIGLFDAVISTFQVSSRRLPEHHMLDFHGWNLRAVAAWVAGVAFTIHGIAGSLDPTSVNQASKNMYKLGFLLSFFMGSLVYYVLNLIFPVPIYPDERVNEGLNTFEFMAESEGFFAGEGVEDIRGVLEGNETEVVLTSLHEGRFGQKNEKPGPMVV</sequence>
<organism evidence="7 8">
    <name type="scientific">Seiridium cardinale</name>
    <dbReference type="NCBI Taxonomy" id="138064"/>
    <lineage>
        <taxon>Eukaryota</taxon>
        <taxon>Fungi</taxon>
        <taxon>Dikarya</taxon>
        <taxon>Ascomycota</taxon>
        <taxon>Pezizomycotina</taxon>
        <taxon>Sordariomycetes</taxon>
        <taxon>Xylariomycetidae</taxon>
        <taxon>Amphisphaeriales</taxon>
        <taxon>Sporocadaceae</taxon>
        <taxon>Seiridium</taxon>
    </lineage>
</organism>
<feature type="transmembrane region" description="Helical" evidence="6">
    <location>
        <begin position="207"/>
        <end position="227"/>
    </location>
</feature>
<feature type="transmembrane region" description="Helical" evidence="6">
    <location>
        <begin position="138"/>
        <end position="161"/>
    </location>
</feature>
<comment type="caution">
    <text evidence="7">The sequence shown here is derived from an EMBL/GenBank/DDBJ whole genome shotgun (WGS) entry which is preliminary data.</text>
</comment>
<keyword evidence="5 6" id="KW-0472">Membrane</keyword>
<evidence type="ECO:0000256" key="1">
    <source>
        <dbReference type="ARBA" id="ARBA00004141"/>
    </source>
</evidence>
<dbReference type="PANTHER" id="PTHR30618">
    <property type="entry name" value="NCS1 FAMILY PURINE/PYRIMIDINE TRANSPORTER"/>
    <property type="match status" value="1"/>
</dbReference>
<feature type="transmembrane region" description="Helical" evidence="6">
    <location>
        <begin position="337"/>
        <end position="359"/>
    </location>
</feature>
<feature type="transmembrane region" description="Helical" evidence="6">
    <location>
        <begin position="82"/>
        <end position="102"/>
    </location>
</feature>
<dbReference type="InterPro" id="IPR045225">
    <property type="entry name" value="Uracil/uridine/allantoin_perm"/>
</dbReference>
<evidence type="ECO:0000256" key="5">
    <source>
        <dbReference type="ARBA" id="ARBA00023136"/>
    </source>
</evidence>
<evidence type="ECO:0000313" key="8">
    <source>
        <dbReference type="Proteomes" id="UP001465668"/>
    </source>
</evidence>
<dbReference type="EMBL" id="JARVKM010000006">
    <property type="protein sequence ID" value="KAK9780569.1"/>
    <property type="molecule type" value="Genomic_DNA"/>
</dbReference>
<accession>A0ABR2Y3S9</accession>
<comment type="subcellular location">
    <subcellularLocation>
        <location evidence="1">Membrane</location>
        <topology evidence="1">Multi-pass membrane protein</topology>
    </subcellularLocation>
</comment>
<name>A0ABR2Y3S9_9PEZI</name>
<proteinExistence type="inferred from homology"/>
<feature type="transmembrane region" description="Helical" evidence="6">
    <location>
        <begin position="247"/>
        <end position="271"/>
    </location>
</feature>